<comment type="caution">
    <text evidence="2">The sequence shown here is derived from an EMBL/GenBank/DDBJ whole genome shotgun (WGS) entry which is preliminary data.</text>
</comment>
<gene>
    <name evidence="2" type="ORF">DU428_04175</name>
</gene>
<proteinExistence type="predicted"/>
<keyword evidence="1" id="KW-1133">Transmembrane helix</keyword>
<evidence type="ECO:0000256" key="1">
    <source>
        <dbReference type="SAM" id="Phobius"/>
    </source>
</evidence>
<dbReference type="RefSeq" id="WP_072347325.1">
    <property type="nucleotide sequence ID" value="NZ_JAWVXR010000001.1"/>
</dbReference>
<feature type="transmembrane region" description="Helical" evidence="1">
    <location>
        <begin position="61"/>
        <end position="79"/>
    </location>
</feature>
<keyword evidence="1" id="KW-0472">Membrane</keyword>
<evidence type="ECO:0000313" key="2">
    <source>
        <dbReference type="EMBL" id="RCU58580.1"/>
    </source>
</evidence>
<dbReference type="AlphaFoldDB" id="A0A368P8F8"/>
<organism evidence="2 3">
    <name type="scientific">Oceanihabitans sediminis</name>
    <dbReference type="NCBI Taxonomy" id="1812012"/>
    <lineage>
        <taxon>Bacteria</taxon>
        <taxon>Pseudomonadati</taxon>
        <taxon>Bacteroidota</taxon>
        <taxon>Flavobacteriia</taxon>
        <taxon>Flavobacteriales</taxon>
        <taxon>Flavobacteriaceae</taxon>
        <taxon>Oceanihabitans</taxon>
    </lineage>
</organism>
<protein>
    <submittedName>
        <fullName evidence="2">DUF3098 domain-containing protein</fullName>
    </submittedName>
</protein>
<reference evidence="2 3" key="1">
    <citation type="submission" date="2018-07" db="EMBL/GenBank/DDBJ databases">
        <title>Oceanihabitans testaceum sp. nov., isolated from marine sediment.</title>
        <authorList>
            <person name="Li C.-M."/>
        </authorList>
    </citation>
    <scope>NUCLEOTIDE SEQUENCE [LARGE SCALE GENOMIC DNA]</scope>
    <source>
        <strain evidence="2 3">S9-10</strain>
    </source>
</reference>
<dbReference type="OrthoDB" id="963379at2"/>
<evidence type="ECO:0000313" key="3">
    <source>
        <dbReference type="Proteomes" id="UP000252249"/>
    </source>
</evidence>
<keyword evidence="1" id="KW-0812">Transmembrane</keyword>
<keyword evidence="3" id="KW-1185">Reference proteome</keyword>
<dbReference type="Pfam" id="PF11297">
    <property type="entry name" value="DUF3098"/>
    <property type="match status" value="1"/>
</dbReference>
<feature type="transmembrane region" description="Helical" evidence="1">
    <location>
        <begin position="21"/>
        <end position="41"/>
    </location>
</feature>
<name>A0A368P8F8_9FLAO</name>
<sequence length="84" mass="9423">MGKQKQNESPKSDFIFGKKNYTFMFIGLAFIALGFILMSGGGSDDPNVFSPDIFSWRRIRLAPTLVLIGFGFQVYAILLNPNKE</sequence>
<dbReference type="InterPro" id="IPR021448">
    <property type="entry name" value="DUF3098"/>
</dbReference>
<dbReference type="EMBL" id="QPIG01000001">
    <property type="protein sequence ID" value="RCU58580.1"/>
    <property type="molecule type" value="Genomic_DNA"/>
</dbReference>
<dbReference type="Proteomes" id="UP000252249">
    <property type="component" value="Unassembled WGS sequence"/>
</dbReference>
<accession>A0A368P8F8</accession>